<feature type="domain" description="NAD(P)-binding" evidence="1">
    <location>
        <begin position="12"/>
        <end position="136"/>
    </location>
</feature>
<dbReference type="PANTHER" id="PTHR43000">
    <property type="entry name" value="DTDP-D-GLUCOSE 4,6-DEHYDRATASE-RELATED"/>
    <property type="match status" value="1"/>
</dbReference>
<evidence type="ECO:0000313" key="2">
    <source>
        <dbReference type="EMBL" id="ADD93007.1"/>
    </source>
</evidence>
<proteinExistence type="predicted"/>
<dbReference type="Gene3D" id="3.40.50.720">
    <property type="entry name" value="NAD(P)-binding Rossmann-like Domain"/>
    <property type="match status" value="1"/>
</dbReference>
<dbReference type="InterPro" id="IPR036291">
    <property type="entry name" value="NAD(P)-bd_dom_sf"/>
</dbReference>
<dbReference type="AlphaFoldDB" id="D6PBA6"/>
<dbReference type="SUPFAM" id="SSF51735">
    <property type="entry name" value="NAD(P)-binding Rossmann-fold domains"/>
    <property type="match status" value="1"/>
</dbReference>
<dbReference type="InterPro" id="IPR016040">
    <property type="entry name" value="NAD(P)-bd_dom"/>
</dbReference>
<name>D6PBA6_9ARCH</name>
<evidence type="ECO:0000259" key="1">
    <source>
        <dbReference type="Pfam" id="PF16363"/>
    </source>
</evidence>
<accession>D6PBA6</accession>
<protein>
    <recommendedName>
        <fullName evidence="1">NAD(P)-binding domain-containing protein</fullName>
    </recommendedName>
</protein>
<sequence>MFYNDLEKHSILRLATFYGPNMRESLAVSIFINSILNGKEIRIHGNGLQTRCYTHVEDICSGIITVLNSKTNGIFNISTEEETSVNELVNLISKITGNEIKTTYVNDRFGQIVRSKIGSEKLRKLGWKPKFNLELGLLECVLFTSRNKNVNDRIIDTNSIEV</sequence>
<organism evidence="2">
    <name type="scientific">uncultured archaeon MedDCM-OCT-S04-C163</name>
    <dbReference type="NCBI Taxonomy" id="743086"/>
    <lineage>
        <taxon>Archaea</taxon>
        <taxon>environmental samples</taxon>
    </lineage>
</organism>
<dbReference type="Pfam" id="PF16363">
    <property type="entry name" value="GDP_Man_Dehyd"/>
    <property type="match status" value="1"/>
</dbReference>
<dbReference type="EMBL" id="GU942960">
    <property type="protein sequence ID" value="ADD93007.1"/>
    <property type="molecule type" value="Genomic_DNA"/>
</dbReference>
<reference evidence="2" key="1">
    <citation type="journal article" date="2010" name="ISME J.">
        <title>Metagenome of the Mediterranean deep chlorophyll maximum studied by direct and fosmid library 454 pyrosequencing.</title>
        <authorList>
            <person name="Ghai R."/>
            <person name="Martin-Cuadrado A.B."/>
            <person name="Molto A.G."/>
            <person name="Heredia I.G."/>
            <person name="Cabrera R."/>
            <person name="Martin J."/>
            <person name="Verdu M."/>
            <person name="Deschamps P."/>
            <person name="Moreira D."/>
            <person name="Lopez-Garcia P."/>
            <person name="Mira A."/>
            <person name="Rodriguez-Valera F."/>
        </authorList>
    </citation>
    <scope>NUCLEOTIDE SEQUENCE</scope>
</reference>